<gene>
    <name evidence="3" type="ORF">ER308_21075</name>
</gene>
<proteinExistence type="inferred from homology"/>
<dbReference type="Gene3D" id="3.30.420.150">
    <property type="entry name" value="Exopolyphosphatase. Domain 2"/>
    <property type="match status" value="1"/>
</dbReference>
<dbReference type="EMBL" id="CP036402">
    <property type="protein sequence ID" value="QBI21801.1"/>
    <property type="molecule type" value="Genomic_DNA"/>
</dbReference>
<dbReference type="SUPFAM" id="SSF53067">
    <property type="entry name" value="Actin-like ATPase domain"/>
    <property type="match status" value="2"/>
</dbReference>
<feature type="domain" description="Ppx/GppA phosphatase N-terminal" evidence="2">
    <location>
        <begin position="32"/>
        <end position="319"/>
    </location>
</feature>
<evidence type="ECO:0000313" key="3">
    <source>
        <dbReference type="EMBL" id="QBI21801.1"/>
    </source>
</evidence>
<dbReference type="InterPro" id="IPR003695">
    <property type="entry name" value="Ppx_GppA_N"/>
</dbReference>
<dbReference type="RefSeq" id="WP_131156792.1">
    <property type="nucleotide sequence ID" value="NZ_CP036402.1"/>
</dbReference>
<dbReference type="Gene3D" id="3.30.420.40">
    <property type="match status" value="1"/>
</dbReference>
<dbReference type="PANTHER" id="PTHR30005">
    <property type="entry name" value="EXOPOLYPHOSPHATASE"/>
    <property type="match status" value="1"/>
</dbReference>
<dbReference type="Pfam" id="PF02541">
    <property type="entry name" value="Ppx-GppA"/>
    <property type="match status" value="1"/>
</dbReference>
<organism evidence="3 4">
    <name type="scientific">Egibacter rhizosphaerae</name>
    <dbReference type="NCBI Taxonomy" id="1670831"/>
    <lineage>
        <taxon>Bacteria</taxon>
        <taxon>Bacillati</taxon>
        <taxon>Actinomycetota</taxon>
        <taxon>Nitriliruptoria</taxon>
        <taxon>Egibacterales</taxon>
        <taxon>Egibacteraceae</taxon>
        <taxon>Egibacter</taxon>
    </lineage>
</organism>
<dbReference type="KEGG" id="erz:ER308_21075"/>
<dbReference type="AlphaFoldDB" id="A0A411YKU2"/>
<keyword evidence="4" id="KW-1185">Reference proteome</keyword>
<evidence type="ECO:0000313" key="4">
    <source>
        <dbReference type="Proteomes" id="UP000291469"/>
    </source>
</evidence>
<dbReference type="PANTHER" id="PTHR30005:SF0">
    <property type="entry name" value="RETROGRADE REGULATION PROTEIN 2"/>
    <property type="match status" value="1"/>
</dbReference>
<sequence length="331" mass="34195">MSETARLAAIDLGSNSAHLLVADVRSTGNDPAGHIRRAATRKCRLRLAEPVVTSGEFGAAVRGRVLDAVADLRDHARQRGAAAVALVATDALRHAADGAELQRELQAEVGLAARVLDGYEEAALAVRGIAAALDAPGGLLGLDLGGGSLELGLAVDGRPTTAATLPLGAARLTTRFTHDPPWLAERATLHGEALAALQESAGKLRAHPEWPVADPPAAGTAGTIRDLGRLGLALASGVEAQRVRGLVVTRAQLEMGVARVVAVPTADRLDLPGVSGSRADLLPAGGLVLLAAMEAFGLEQIQLCDWGLREGVVVDALTEEHVVRRADFVPL</sequence>
<evidence type="ECO:0000256" key="1">
    <source>
        <dbReference type="ARBA" id="ARBA00007125"/>
    </source>
</evidence>
<reference evidence="3 4" key="1">
    <citation type="submission" date="2019-01" db="EMBL/GenBank/DDBJ databases">
        <title>Egibacter rhizosphaerae EGI 80759T.</title>
        <authorList>
            <person name="Chen D.-D."/>
            <person name="Tian Y."/>
            <person name="Jiao J.-Y."/>
            <person name="Zhang X.-T."/>
            <person name="Zhang Y.-G."/>
            <person name="Zhang Y."/>
            <person name="Xiao M."/>
            <person name="Shu W.-S."/>
            <person name="Li W.-J."/>
        </authorList>
    </citation>
    <scope>NUCLEOTIDE SEQUENCE [LARGE SCALE GENOMIC DNA]</scope>
    <source>
        <strain evidence="3 4">EGI 80759</strain>
    </source>
</reference>
<dbReference type="GO" id="GO:0016462">
    <property type="term" value="F:pyrophosphatase activity"/>
    <property type="evidence" value="ECO:0007669"/>
    <property type="project" value="TreeGrafter"/>
</dbReference>
<dbReference type="CDD" id="cd24056">
    <property type="entry name" value="ASKHA_NBD_MtPPX1-like"/>
    <property type="match status" value="1"/>
</dbReference>
<comment type="similarity">
    <text evidence="1">Belongs to the GppA/Ppx family.</text>
</comment>
<dbReference type="Proteomes" id="UP000291469">
    <property type="component" value="Chromosome"/>
</dbReference>
<dbReference type="OrthoDB" id="9793035at2"/>
<evidence type="ECO:0000259" key="2">
    <source>
        <dbReference type="Pfam" id="PF02541"/>
    </source>
</evidence>
<protein>
    <recommendedName>
        <fullName evidence="2">Ppx/GppA phosphatase N-terminal domain-containing protein</fullName>
    </recommendedName>
</protein>
<dbReference type="InterPro" id="IPR050273">
    <property type="entry name" value="GppA/Ppx_hydrolase"/>
</dbReference>
<accession>A0A411YKU2</accession>
<dbReference type="InterPro" id="IPR043129">
    <property type="entry name" value="ATPase_NBD"/>
</dbReference>
<name>A0A411YKU2_9ACTN</name>